<feature type="region of interest" description="Disordered" evidence="1">
    <location>
        <begin position="1"/>
        <end position="32"/>
    </location>
</feature>
<name>A0ABS9Z3J5_9HYPH</name>
<dbReference type="Proteomes" id="UP001139104">
    <property type="component" value="Unassembled WGS sequence"/>
</dbReference>
<keyword evidence="3" id="KW-1185">Reference proteome</keyword>
<proteinExistence type="predicted"/>
<dbReference type="Gene3D" id="3.40.50.2000">
    <property type="entry name" value="Glycogen Phosphorylase B"/>
    <property type="match status" value="1"/>
</dbReference>
<evidence type="ECO:0008006" key="4">
    <source>
        <dbReference type="Google" id="ProtNLM"/>
    </source>
</evidence>
<sequence>MSDLRNSMSRSVDKLGNERPAPQVGGDQKDVDRAIFAPKNGIRITATWGSVVYLDTQTDLLRHGDPATAPANVAFIPDPQGDGWAGWLICEGPEGLRMAAPAADGGIALLGDIRNRGETRVVPLERGLVAIERDGRYLQAIPNGSIAWGATRASRWEFFLPSRRPPTTAPPITPAHSIDTRFLKHFIVDPRVRARSSSTEVRKPRILIYGYPKCSHGRVYYDLCKRLYEDGYTLDIINWRENHRAYIDSLKAAYDLFMTAPDGAALLGDAYGVPFERMIVVSHGEMDIRMLLERKGAEIFNRFAAYGVVSEFVYCASLMRGVRREPRVVALGINYDEFFMPPAEQLEAVGYASSMSLLTYGVELKRGYLAEAAAKKAGLPFLVAGSTGCQASFHDMREFYRGVGAILTSSISEAAGLPVMEAAAAGRLVIGTPVGHFPRKAYEGGGILAPVEGDKFVSFVAQQLRHYHDDPGAYRAKCLSIQQAARQFDWQYTIGGWVDLIEEAVKSVRMTP</sequence>
<dbReference type="RefSeq" id="WP_243066270.1">
    <property type="nucleotide sequence ID" value="NZ_JAIVFK010000052.1"/>
</dbReference>
<evidence type="ECO:0000313" key="2">
    <source>
        <dbReference type="EMBL" id="MCI4682244.1"/>
    </source>
</evidence>
<dbReference type="SUPFAM" id="SSF53756">
    <property type="entry name" value="UDP-Glycosyltransferase/glycogen phosphorylase"/>
    <property type="match status" value="1"/>
</dbReference>
<organism evidence="2 3">
    <name type="scientific">Candidatus Rhodoblastus alkanivorans</name>
    <dbReference type="NCBI Taxonomy" id="2954117"/>
    <lineage>
        <taxon>Bacteria</taxon>
        <taxon>Pseudomonadati</taxon>
        <taxon>Pseudomonadota</taxon>
        <taxon>Alphaproteobacteria</taxon>
        <taxon>Hyphomicrobiales</taxon>
        <taxon>Rhodoblastaceae</taxon>
        <taxon>Rhodoblastus</taxon>
    </lineage>
</organism>
<protein>
    <recommendedName>
        <fullName evidence="4">Glycosyltransferase</fullName>
    </recommendedName>
</protein>
<dbReference type="EMBL" id="JAIVFP010000001">
    <property type="protein sequence ID" value="MCI4682244.1"/>
    <property type="molecule type" value="Genomic_DNA"/>
</dbReference>
<feature type="compositionally biased region" description="Polar residues" evidence="1">
    <location>
        <begin position="1"/>
        <end position="10"/>
    </location>
</feature>
<evidence type="ECO:0000256" key="1">
    <source>
        <dbReference type="SAM" id="MobiDB-lite"/>
    </source>
</evidence>
<gene>
    <name evidence="2" type="ORF">K2U94_05630</name>
</gene>
<reference evidence="2" key="1">
    <citation type="journal article" date="2022" name="ISME J.">
        <title>Identification of active gaseous-alkane degraders at natural gas seeps.</title>
        <authorList>
            <person name="Farhan Ul Haque M."/>
            <person name="Hernandez M."/>
            <person name="Crombie A.T."/>
            <person name="Murrell J.C."/>
        </authorList>
    </citation>
    <scope>NUCLEOTIDE SEQUENCE</scope>
    <source>
        <strain evidence="2">PC2</strain>
    </source>
</reference>
<accession>A0ABS9Z3J5</accession>
<evidence type="ECO:0000313" key="3">
    <source>
        <dbReference type="Proteomes" id="UP001139104"/>
    </source>
</evidence>
<comment type="caution">
    <text evidence="2">The sequence shown here is derived from an EMBL/GenBank/DDBJ whole genome shotgun (WGS) entry which is preliminary data.</text>
</comment>